<dbReference type="RefSeq" id="WP_344248308.1">
    <property type="nucleotide sequence ID" value="NZ_BAAAPM010000003.1"/>
</dbReference>
<keyword evidence="2" id="KW-0732">Signal</keyword>
<dbReference type="EMBL" id="BAAAPM010000003">
    <property type="protein sequence ID" value="GAA1724936.1"/>
    <property type="molecule type" value="Genomic_DNA"/>
</dbReference>
<dbReference type="Proteomes" id="UP001501138">
    <property type="component" value="Unassembled WGS sequence"/>
</dbReference>
<feature type="signal peptide" evidence="2">
    <location>
        <begin position="1"/>
        <end position="43"/>
    </location>
</feature>
<name>A0ABN2JHA7_9MICO</name>
<protein>
    <submittedName>
        <fullName evidence="3">Uncharacterized protein</fullName>
    </submittedName>
</protein>
<evidence type="ECO:0000313" key="3">
    <source>
        <dbReference type="EMBL" id="GAA1724936.1"/>
    </source>
</evidence>
<comment type="caution">
    <text evidence="3">The sequence shown here is derived from an EMBL/GenBank/DDBJ whole genome shotgun (WGS) entry which is preliminary data.</text>
</comment>
<feature type="region of interest" description="Disordered" evidence="1">
    <location>
        <begin position="1"/>
        <end position="24"/>
    </location>
</feature>
<evidence type="ECO:0000256" key="2">
    <source>
        <dbReference type="SAM" id="SignalP"/>
    </source>
</evidence>
<evidence type="ECO:0000256" key="1">
    <source>
        <dbReference type="SAM" id="MobiDB-lite"/>
    </source>
</evidence>
<gene>
    <name evidence="3" type="ORF">GCM10009809_20910</name>
</gene>
<proteinExistence type="predicted"/>
<feature type="compositionally biased region" description="Basic residues" evidence="1">
    <location>
        <begin position="13"/>
        <end position="24"/>
    </location>
</feature>
<reference evidence="3 4" key="1">
    <citation type="journal article" date="2019" name="Int. J. Syst. Evol. Microbiol.">
        <title>The Global Catalogue of Microorganisms (GCM) 10K type strain sequencing project: providing services to taxonomists for standard genome sequencing and annotation.</title>
        <authorList>
            <consortium name="The Broad Institute Genomics Platform"/>
            <consortium name="The Broad Institute Genome Sequencing Center for Infectious Disease"/>
            <person name="Wu L."/>
            <person name="Ma J."/>
        </authorList>
    </citation>
    <scope>NUCLEOTIDE SEQUENCE [LARGE SCALE GENOMIC DNA]</scope>
    <source>
        <strain evidence="3 4">JCM 15589</strain>
    </source>
</reference>
<evidence type="ECO:0000313" key="4">
    <source>
        <dbReference type="Proteomes" id="UP001501138"/>
    </source>
</evidence>
<sequence>MRGAGSRADARRARARRGHARRARARRASAGALLAACVATAVAGCAPSAPTVPPQVVDRLGGELRQDRTQYADRTASLRVVNGSDEVLTLLGGALDAPGYGPSSPDGDPRPRALAPGAGRDVRLRLGDVDCAADPPEPLTGRAAATTEVAIGTVTVAPGEDAAASEGTDVEVGVTDPLGRLAAVHAEVCAERLIASGATLRVTGVEAARVRTSDGTEPGGRVTLAVEPVPGGPPVRLVRVTGTTLLSPAGDEAWWTGDELAGQEEGLIVLDVVPARCDPHAVAEDKRGTFLPVTAEVDGALQPVTYVPMSDEQRAGIYGLVHDACGWD</sequence>
<accession>A0ABN2JHA7</accession>
<keyword evidence="4" id="KW-1185">Reference proteome</keyword>
<organism evidence="3 4">
    <name type="scientific">Isoptericola hypogeus</name>
    <dbReference type="NCBI Taxonomy" id="300179"/>
    <lineage>
        <taxon>Bacteria</taxon>
        <taxon>Bacillati</taxon>
        <taxon>Actinomycetota</taxon>
        <taxon>Actinomycetes</taxon>
        <taxon>Micrococcales</taxon>
        <taxon>Promicromonosporaceae</taxon>
        <taxon>Isoptericola</taxon>
    </lineage>
</organism>
<feature type="chain" id="PRO_5045979589" evidence="2">
    <location>
        <begin position="44"/>
        <end position="328"/>
    </location>
</feature>